<evidence type="ECO:0000256" key="5">
    <source>
        <dbReference type="SAM" id="MobiDB-lite"/>
    </source>
</evidence>
<evidence type="ECO:0000256" key="3">
    <source>
        <dbReference type="ARBA" id="ARBA00025265"/>
    </source>
</evidence>
<dbReference type="AlphaFoldDB" id="A0A839AH19"/>
<dbReference type="InterPro" id="IPR005527">
    <property type="entry name" value="MinE"/>
</dbReference>
<keyword evidence="4" id="KW-0131">Cell cycle</keyword>
<dbReference type="GO" id="GO:0051301">
    <property type="term" value="P:cell division"/>
    <property type="evidence" value="ECO:0007669"/>
    <property type="project" value="UniProtKB-KW"/>
</dbReference>
<protein>
    <recommendedName>
        <fullName evidence="2 4">Cell division topological specificity factor</fullName>
    </recommendedName>
</protein>
<dbReference type="Gene3D" id="3.30.1070.10">
    <property type="entry name" value="Cell division topological specificity factor MinE"/>
    <property type="match status" value="1"/>
</dbReference>
<gene>
    <name evidence="4 6" type="primary">minE</name>
    <name evidence="6" type="ORF">H2509_13815</name>
</gene>
<proteinExistence type="inferred from homology"/>
<comment type="caution">
    <text evidence="6">The sequence shown here is derived from an EMBL/GenBank/DDBJ whole genome shotgun (WGS) entry which is preliminary data.</text>
</comment>
<name>A0A839AH19_9HYPH</name>
<evidence type="ECO:0000313" key="6">
    <source>
        <dbReference type="EMBL" id="MBA5778202.1"/>
    </source>
</evidence>
<organism evidence="6 7">
    <name type="scientific">Stappia albiluteola</name>
    <dbReference type="NCBI Taxonomy" id="2758565"/>
    <lineage>
        <taxon>Bacteria</taxon>
        <taxon>Pseudomonadati</taxon>
        <taxon>Pseudomonadota</taxon>
        <taxon>Alphaproteobacteria</taxon>
        <taxon>Hyphomicrobiales</taxon>
        <taxon>Stappiaceae</taxon>
        <taxon>Stappia</taxon>
    </lineage>
</organism>
<dbReference type="NCBIfam" id="NF001422">
    <property type="entry name" value="PRK00296.1"/>
    <property type="match status" value="1"/>
</dbReference>
<reference evidence="6 7" key="1">
    <citation type="submission" date="2020-07" db="EMBL/GenBank/DDBJ databases">
        <title>Stappia sp., F7233, whole genome shotgun sequencing project.</title>
        <authorList>
            <person name="Jiang S."/>
            <person name="Liu Z.W."/>
            <person name="Du Z.J."/>
        </authorList>
    </citation>
    <scope>NUCLEOTIDE SEQUENCE [LARGE SCALE GENOMIC DNA]</scope>
    <source>
        <strain evidence="6 7">F7233</strain>
    </source>
</reference>
<evidence type="ECO:0000256" key="1">
    <source>
        <dbReference type="ARBA" id="ARBA00008168"/>
    </source>
</evidence>
<comment type="similarity">
    <text evidence="1 4">Belongs to the MinE family.</text>
</comment>
<evidence type="ECO:0000313" key="7">
    <source>
        <dbReference type="Proteomes" id="UP000541109"/>
    </source>
</evidence>
<dbReference type="SUPFAM" id="SSF55229">
    <property type="entry name" value="Cell division protein MinE topological specificity domain"/>
    <property type="match status" value="1"/>
</dbReference>
<keyword evidence="4 6" id="KW-0132">Cell division</keyword>
<dbReference type="GO" id="GO:0032955">
    <property type="term" value="P:regulation of division septum assembly"/>
    <property type="evidence" value="ECO:0007669"/>
    <property type="project" value="InterPro"/>
</dbReference>
<dbReference type="RefSeq" id="WP_182166220.1">
    <property type="nucleotide sequence ID" value="NZ_JACFXV010000058.1"/>
</dbReference>
<dbReference type="InterPro" id="IPR036707">
    <property type="entry name" value="MinE_sf"/>
</dbReference>
<evidence type="ECO:0000256" key="4">
    <source>
        <dbReference type="HAMAP-Rule" id="MF_00262"/>
    </source>
</evidence>
<feature type="region of interest" description="Disordered" evidence="5">
    <location>
        <begin position="82"/>
        <end position="101"/>
    </location>
</feature>
<dbReference type="HAMAP" id="MF_00262">
    <property type="entry name" value="MinE"/>
    <property type="match status" value="1"/>
</dbReference>
<dbReference type="EMBL" id="JACFXV010000058">
    <property type="protein sequence ID" value="MBA5778202.1"/>
    <property type="molecule type" value="Genomic_DNA"/>
</dbReference>
<sequence>MNIFSLLTRRTNTAVVAKDRLKILLAHERVSTGSNAELVNKLREDILAVVRKHLEIDPEAVKVEMDRNGDMTMLGIDIELPVDNKPAAEDEGKSASKAAGA</sequence>
<accession>A0A839AH19</accession>
<dbReference type="NCBIfam" id="TIGR01215">
    <property type="entry name" value="minE"/>
    <property type="match status" value="1"/>
</dbReference>
<dbReference type="Proteomes" id="UP000541109">
    <property type="component" value="Unassembled WGS sequence"/>
</dbReference>
<comment type="function">
    <text evidence="3 4">Prevents the cell division inhibition by proteins MinC and MinD at internal division sites while permitting inhibition at polar sites. This ensures cell division at the proper site by restricting the formation of a division septum at the midpoint of the long axis of the cell.</text>
</comment>
<dbReference type="Pfam" id="PF03776">
    <property type="entry name" value="MinE"/>
    <property type="match status" value="1"/>
</dbReference>
<keyword evidence="7" id="KW-1185">Reference proteome</keyword>
<evidence type="ECO:0000256" key="2">
    <source>
        <dbReference type="ARBA" id="ARBA00020112"/>
    </source>
</evidence>